<evidence type="ECO:0000313" key="10">
    <source>
        <dbReference type="Proteomes" id="UP000184300"/>
    </source>
</evidence>
<evidence type="ECO:0000256" key="3">
    <source>
        <dbReference type="ARBA" id="ARBA00022989"/>
    </source>
</evidence>
<dbReference type="AlphaFoldDB" id="A0A1L9VVK7"/>
<comment type="similarity">
    <text evidence="5">Belongs to the SAT4 family.</text>
</comment>
<sequence length="372" mass="41051">MAIENLQPLAYAVATIAFALGTCSIFLRLYCRWRLQTFGWDDGMAVLLFFVNGVQHAIVYIFLYNGSGRHLAELPDGQLQKVTKWLFVEEIYWMFLHWTIKQAFLLFYLRLSPQRGFQIAVYVTMGINASFTIVNWMLGFMQCRPMDAMIHPELYPNAQCLSQYVVMMVPTALNAFSDIVILILPIPTVLKLRMNPKRKLAVLGVIGFGSLSVVTAMCRFALQVQMVENPDTTYVLGRMLIAASIEIEVAVIAVNLPALKTLFTKFVGGSTVDNSVSGGHKMSDCKISSNKNSKGGTTLCASQNDSKARKDLGATLTGSEEDLLRMGGGGEITVTTNIDVCATHVGDQVNEYPDIGFPKSQNSRSDIQSSPS</sequence>
<evidence type="ECO:0000256" key="4">
    <source>
        <dbReference type="ARBA" id="ARBA00023136"/>
    </source>
</evidence>
<feature type="compositionally biased region" description="Polar residues" evidence="6">
    <location>
        <begin position="359"/>
        <end position="372"/>
    </location>
</feature>
<feature type="transmembrane region" description="Helical" evidence="7">
    <location>
        <begin position="121"/>
        <end position="141"/>
    </location>
</feature>
<keyword evidence="4 7" id="KW-0472">Membrane</keyword>
<evidence type="ECO:0000256" key="1">
    <source>
        <dbReference type="ARBA" id="ARBA00004141"/>
    </source>
</evidence>
<feature type="region of interest" description="Disordered" evidence="6">
    <location>
        <begin position="352"/>
        <end position="372"/>
    </location>
</feature>
<feature type="transmembrane region" description="Helical" evidence="7">
    <location>
        <begin position="91"/>
        <end position="109"/>
    </location>
</feature>
<dbReference type="EMBL" id="KV878890">
    <property type="protein sequence ID" value="OJJ87953.1"/>
    <property type="molecule type" value="Genomic_DNA"/>
</dbReference>
<keyword evidence="10" id="KW-1185">Reference proteome</keyword>
<feature type="transmembrane region" description="Helical" evidence="7">
    <location>
        <begin position="43"/>
        <end position="63"/>
    </location>
</feature>
<evidence type="ECO:0000256" key="5">
    <source>
        <dbReference type="ARBA" id="ARBA00038359"/>
    </source>
</evidence>
<dbReference type="InterPro" id="IPR049326">
    <property type="entry name" value="Rhodopsin_dom_fungi"/>
</dbReference>
<proteinExistence type="inferred from homology"/>
<protein>
    <recommendedName>
        <fullName evidence="8">Rhodopsin domain-containing protein</fullName>
    </recommendedName>
</protein>
<dbReference type="Pfam" id="PF20684">
    <property type="entry name" value="Fung_rhodopsin"/>
    <property type="match status" value="1"/>
</dbReference>
<dbReference type="InterPro" id="IPR052337">
    <property type="entry name" value="SAT4-like"/>
</dbReference>
<evidence type="ECO:0000256" key="6">
    <source>
        <dbReference type="SAM" id="MobiDB-lite"/>
    </source>
</evidence>
<evidence type="ECO:0000313" key="9">
    <source>
        <dbReference type="EMBL" id="OJJ87953.1"/>
    </source>
</evidence>
<evidence type="ECO:0000256" key="2">
    <source>
        <dbReference type="ARBA" id="ARBA00022692"/>
    </source>
</evidence>
<organism evidence="9 10">
    <name type="scientific">Aspergillus glaucus CBS 516.65</name>
    <dbReference type="NCBI Taxonomy" id="1160497"/>
    <lineage>
        <taxon>Eukaryota</taxon>
        <taxon>Fungi</taxon>
        <taxon>Dikarya</taxon>
        <taxon>Ascomycota</taxon>
        <taxon>Pezizomycotina</taxon>
        <taxon>Eurotiomycetes</taxon>
        <taxon>Eurotiomycetidae</taxon>
        <taxon>Eurotiales</taxon>
        <taxon>Aspergillaceae</taxon>
        <taxon>Aspergillus</taxon>
        <taxon>Aspergillus subgen. Aspergillus</taxon>
    </lineage>
</organism>
<dbReference type="RefSeq" id="XP_022404636.1">
    <property type="nucleotide sequence ID" value="XM_022544170.1"/>
</dbReference>
<dbReference type="PANTHER" id="PTHR33048:SF47">
    <property type="entry name" value="INTEGRAL MEMBRANE PROTEIN-RELATED"/>
    <property type="match status" value="1"/>
</dbReference>
<keyword evidence="2 7" id="KW-0812">Transmembrane</keyword>
<dbReference type="Proteomes" id="UP000184300">
    <property type="component" value="Unassembled WGS sequence"/>
</dbReference>
<evidence type="ECO:0000256" key="7">
    <source>
        <dbReference type="SAM" id="Phobius"/>
    </source>
</evidence>
<feature type="transmembrane region" description="Helical" evidence="7">
    <location>
        <begin position="12"/>
        <end position="31"/>
    </location>
</feature>
<name>A0A1L9VVK7_ASPGL</name>
<gene>
    <name evidence="9" type="ORF">ASPGLDRAFT_32417</name>
</gene>
<feature type="transmembrane region" description="Helical" evidence="7">
    <location>
        <begin position="200"/>
        <end position="222"/>
    </location>
</feature>
<dbReference type="GO" id="GO:0016020">
    <property type="term" value="C:membrane"/>
    <property type="evidence" value="ECO:0007669"/>
    <property type="project" value="UniProtKB-SubCell"/>
</dbReference>
<feature type="transmembrane region" description="Helical" evidence="7">
    <location>
        <begin position="234"/>
        <end position="256"/>
    </location>
</feature>
<comment type="subcellular location">
    <subcellularLocation>
        <location evidence="1">Membrane</location>
        <topology evidence="1">Multi-pass membrane protein</topology>
    </subcellularLocation>
</comment>
<dbReference type="VEuPathDB" id="FungiDB:ASPGLDRAFT_32417"/>
<accession>A0A1L9VVK7</accession>
<reference evidence="10" key="1">
    <citation type="journal article" date="2017" name="Genome Biol.">
        <title>Comparative genomics reveals high biological diversity and specific adaptations in the industrially and medically important fungal genus Aspergillus.</title>
        <authorList>
            <person name="de Vries R.P."/>
            <person name="Riley R."/>
            <person name="Wiebenga A."/>
            <person name="Aguilar-Osorio G."/>
            <person name="Amillis S."/>
            <person name="Uchima C.A."/>
            <person name="Anderluh G."/>
            <person name="Asadollahi M."/>
            <person name="Askin M."/>
            <person name="Barry K."/>
            <person name="Battaglia E."/>
            <person name="Bayram O."/>
            <person name="Benocci T."/>
            <person name="Braus-Stromeyer S.A."/>
            <person name="Caldana C."/>
            <person name="Canovas D."/>
            <person name="Cerqueira G.C."/>
            <person name="Chen F."/>
            <person name="Chen W."/>
            <person name="Choi C."/>
            <person name="Clum A."/>
            <person name="Dos Santos R.A."/>
            <person name="Damasio A.R."/>
            <person name="Diallinas G."/>
            <person name="Emri T."/>
            <person name="Fekete E."/>
            <person name="Flipphi M."/>
            <person name="Freyberg S."/>
            <person name="Gallo A."/>
            <person name="Gournas C."/>
            <person name="Habgood R."/>
            <person name="Hainaut M."/>
            <person name="Harispe M.L."/>
            <person name="Henrissat B."/>
            <person name="Hilden K.S."/>
            <person name="Hope R."/>
            <person name="Hossain A."/>
            <person name="Karabika E."/>
            <person name="Karaffa L."/>
            <person name="Karanyi Z."/>
            <person name="Krasevec N."/>
            <person name="Kuo A."/>
            <person name="Kusch H."/>
            <person name="LaButti K."/>
            <person name="Lagendijk E.L."/>
            <person name="Lapidus A."/>
            <person name="Levasseur A."/>
            <person name="Lindquist E."/>
            <person name="Lipzen A."/>
            <person name="Logrieco A.F."/>
            <person name="MacCabe A."/>
            <person name="Maekelae M.R."/>
            <person name="Malavazi I."/>
            <person name="Melin P."/>
            <person name="Meyer V."/>
            <person name="Mielnichuk N."/>
            <person name="Miskei M."/>
            <person name="Molnar A.P."/>
            <person name="Mule G."/>
            <person name="Ngan C.Y."/>
            <person name="Orejas M."/>
            <person name="Orosz E."/>
            <person name="Ouedraogo J.P."/>
            <person name="Overkamp K.M."/>
            <person name="Park H.-S."/>
            <person name="Perrone G."/>
            <person name="Piumi F."/>
            <person name="Punt P.J."/>
            <person name="Ram A.F."/>
            <person name="Ramon A."/>
            <person name="Rauscher S."/>
            <person name="Record E."/>
            <person name="Riano-Pachon D.M."/>
            <person name="Robert V."/>
            <person name="Roehrig J."/>
            <person name="Ruller R."/>
            <person name="Salamov A."/>
            <person name="Salih N.S."/>
            <person name="Samson R.A."/>
            <person name="Sandor E."/>
            <person name="Sanguinetti M."/>
            <person name="Schuetze T."/>
            <person name="Sepcic K."/>
            <person name="Shelest E."/>
            <person name="Sherlock G."/>
            <person name="Sophianopoulou V."/>
            <person name="Squina F.M."/>
            <person name="Sun H."/>
            <person name="Susca A."/>
            <person name="Todd R.B."/>
            <person name="Tsang A."/>
            <person name="Unkles S.E."/>
            <person name="van de Wiele N."/>
            <person name="van Rossen-Uffink D."/>
            <person name="Oliveira J.V."/>
            <person name="Vesth T.C."/>
            <person name="Visser J."/>
            <person name="Yu J.-H."/>
            <person name="Zhou M."/>
            <person name="Andersen M.R."/>
            <person name="Archer D.B."/>
            <person name="Baker S.E."/>
            <person name="Benoit I."/>
            <person name="Brakhage A.A."/>
            <person name="Braus G.H."/>
            <person name="Fischer R."/>
            <person name="Frisvad J.C."/>
            <person name="Goldman G.H."/>
            <person name="Houbraken J."/>
            <person name="Oakley B."/>
            <person name="Pocsi I."/>
            <person name="Scazzocchio C."/>
            <person name="Seiboth B."/>
            <person name="vanKuyk P.A."/>
            <person name="Wortman J."/>
            <person name="Dyer P.S."/>
            <person name="Grigoriev I.V."/>
        </authorList>
    </citation>
    <scope>NUCLEOTIDE SEQUENCE [LARGE SCALE GENOMIC DNA]</scope>
    <source>
        <strain evidence="10">CBS 516.65</strain>
    </source>
</reference>
<dbReference type="PANTHER" id="PTHR33048">
    <property type="entry name" value="PTH11-LIKE INTEGRAL MEMBRANE PROTEIN (AFU_ORTHOLOGUE AFUA_5G11245)"/>
    <property type="match status" value="1"/>
</dbReference>
<keyword evidence="3 7" id="KW-1133">Transmembrane helix</keyword>
<dbReference type="GeneID" id="34460431"/>
<evidence type="ECO:0000259" key="8">
    <source>
        <dbReference type="Pfam" id="PF20684"/>
    </source>
</evidence>
<feature type="transmembrane region" description="Helical" evidence="7">
    <location>
        <begin position="161"/>
        <end position="188"/>
    </location>
</feature>
<feature type="domain" description="Rhodopsin" evidence="8">
    <location>
        <begin position="27"/>
        <end position="264"/>
    </location>
</feature>
<dbReference type="OrthoDB" id="5329176at2759"/>